<name>A0A6P6VLN8_COFAR</name>
<dbReference type="RefSeq" id="XP_027110141.1">
    <property type="nucleotide sequence ID" value="XM_027254340.1"/>
</dbReference>
<dbReference type="Pfam" id="PF06017">
    <property type="entry name" value="Myosin_TH1"/>
    <property type="match status" value="1"/>
</dbReference>
<dbReference type="PANTHER" id="PTHR34969:SF1">
    <property type="entry name" value="TH1 DOMAIN-CONTAINING PROTEIN"/>
    <property type="match status" value="1"/>
</dbReference>
<organism evidence="3 4">
    <name type="scientific">Coffea arabica</name>
    <name type="common">Arabian coffee</name>
    <dbReference type="NCBI Taxonomy" id="13443"/>
    <lineage>
        <taxon>Eukaryota</taxon>
        <taxon>Viridiplantae</taxon>
        <taxon>Streptophyta</taxon>
        <taxon>Embryophyta</taxon>
        <taxon>Tracheophyta</taxon>
        <taxon>Spermatophyta</taxon>
        <taxon>Magnoliopsida</taxon>
        <taxon>eudicotyledons</taxon>
        <taxon>Gunneridae</taxon>
        <taxon>Pentapetalae</taxon>
        <taxon>asterids</taxon>
        <taxon>lamiids</taxon>
        <taxon>Gentianales</taxon>
        <taxon>Rubiaceae</taxon>
        <taxon>Ixoroideae</taxon>
        <taxon>Gardenieae complex</taxon>
        <taxon>Bertiereae - Coffeeae clade</taxon>
        <taxon>Coffeeae</taxon>
        <taxon>Coffea</taxon>
    </lineage>
</organism>
<accession>A0A6P6VLN8</accession>
<dbReference type="PROSITE" id="PS51757">
    <property type="entry name" value="TH1"/>
    <property type="match status" value="1"/>
</dbReference>
<dbReference type="Proteomes" id="UP001652660">
    <property type="component" value="Chromosome 2e"/>
</dbReference>
<reference evidence="3" key="1">
    <citation type="journal article" date="2025" name="Foods">
        <title>Unveiling the Microbial Signatures of Arabica Coffee Cherries: Insights into Ripeness Specific Diversity, Functional Traits, and Implications for Quality and Safety.</title>
        <authorList>
            <consortium name="RefSeq"/>
            <person name="Tenea G.N."/>
            <person name="Cifuentes V."/>
            <person name="Reyes P."/>
            <person name="Cevallos-Vallejos M."/>
        </authorList>
    </citation>
    <scope>NUCLEOTIDE SEQUENCE [LARGE SCALE GENOMIC DNA]</scope>
</reference>
<evidence type="ECO:0000313" key="5">
    <source>
        <dbReference type="RefSeq" id="XP_027110141.1"/>
    </source>
</evidence>
<keyword evidence="3" id="KW-1185">Reference proteome</keyword>
<dbReference type="GeneID" id="113724922"/>
<evidence type="ECO:0000313" key="4">
    <source>
        <dbReference type="RefSeq" id="XP_027103621.1"/>
    </source>
</evidence>
<feature type="compositionally biased region" description="Acidic residues" evidence="1">
    <location>
        <begin position="16"/>
        <end position="25"/>
    </location>
</feature>
<dbReference type="AlphaFoldDB" id="A0A6P6VLN8"/>
<dbReference type="Proteomes" id="UP001652660">
    <property type="component" value="Chromosome 2c"/>
</dbReference>
<dbReference type="InterPro" id="IPR010926">
    <property type="entry name" value="Myosin_TH1"/>
</dbReference>
<evidence type="ECO:0000313" key="3">
    <source>
        <dbReference type="Proteomes" id="UP001652660"/>
    </source>
</evidence>
<protein>
    <submittedName>
        <fullName evidence="4">Uncharacterized protein LOC113724922 isoform X2</fullName>
    </submittedName>
    <submittedName>
        <fullName evidence="5">Uncharacterized protein LOC113729966 isoform X2</fullName>
    </submittedName>
</protein>
<evidence type="ECO:0000259" key="2">
    <source>
        <dbReference type="PROSITE" id="PS51757"/>
    </source>
</evidence>
<reference evidence="4 5" key="2">
    <citation type="submission" date="2025-04" db="UniProtKB">
        <authorList>
            <consortium name="RefSeq"/>
        </authorList>
    </citation>
    <scope>IDENTIFICATION</scope>
    <source>
        <tissue evidence="4 5">Leaves</tissue>
    </source>
</reference>
<dbReference type="PANTHER" id="PTHR34969">
    <property type="entry name" value="OS01G0621700 PROTEIN"/>
    <property type="match status" value="1"/>
</dbReference>
<dbReference type="RefSeq" id="XP_027103621.1">
    <property type="nucleotide sequence ID" value="XM_027247820.1"/>
</dbReference>
<dbReference type="GO" id="GO:0016459">
    <property type="term" value="C:myosin complex"/>
    <property type="evidence" value="ECO:0007669"/>
    <property type="project" value="InterPro"/>
</dbReference>
<gene>
    <name evidence="4" type="primary">LOC113724922</name>
    <name evidence="5" type="synonym">LOC113729966</name>
</gene>
<sequence>MSRFQSNRRLEKDQPIYDDDNEDTASPETRDNGHSNGGIQNNTLFSKDYVNVRSRSYLMKILSKQDPDCDALKRRIALAAVEKLSLSELGDNFFAIIIPTEYDILMASTRKAEIVNALVEATKSASDYELDVLHSNRFEYNAAADLVKVVQFEEVEGGVKTRIGRK</sequence>
<dbReference type="GO" id="GO:0003774">
    <property type="term" value="F:cytoskeletal motor activity"/>
    <property type="evidence" value="ECO:0007669"/>
    <property type="project" value="InterPro"/>
</dbReference>
<proteinExistence type="predicted"/>
<feature type="domain" description="TH1" evidence="2">
    <location>
        <begin position="1"/>
        <end position="166"/>
    </location>
</feature>
<evidence type="ECO:0000256" key="1">
    <source>
        <dbReference type="SAM" id="MobiDB-lite"/>
    </source>
</evidence>
<feature type="region of interest" description="Disordered" evidence="1">
    <location>
        <begin position="1"/>
        <end position="40"/>
    </location>
</feature>